<evidence type="ECO:0000313" key="2">
    <source>
        <dbReference type="Proteomes" id="UP001501525"/>
    </source>
</evidence>
<protein>
    <recommendedName>
        <fullName evidence="3">Genomic island protein</fullName>
    </recommendedName>
</protein>
<evidence type="ECO:0000313" key="1">
    <source>
        <dbReference type="EMBL" id="GAA5103195.1"/>
    </source>
</evidence>
<keyword evidence="2" id="KW-1185">Reference proteome</keyword>
<comment type="caution">
    <text evidence="1">The sequence shown here is derived from an EMBL/GenBank/DDBJ whole genome shotgun (WGS) entry which is preliminary data.</text>
</comment>
<dbReference type="RefSeq" id="WP_345097499.1">
    <property type="nucleotide sequence ID" value="NZ_BAABIY010000097.1"/>
</dbReference>
<gene>
    <name evidence="1" type="ORF">GCM10023260_16040</name>
</gene>
<proteinExistence type="predicted"/>
<dbReference type="EMBL" id="BAABIY010000097">
    <property type="protein sequence ID" value="GAA5103195.1"/>
    <property type="molecule type" value="Genomic_DNA"/>
</dbReference>
<accession>A0ABP9MZM4</accession>
<reference evidence="2" key="1">
    <citation type="journal article" date="2019" name="Int. J. Syst. Evol. Microbiol.">
        <title>The Global Catalogue of Microorganisms (GCM) 10K type strain sequencing project: providing services to taxonomists for standard genome sequencing and annotation.</title>
        <authorList>
            <consortium name="The Broad Institute Genomics Platform"/>
            <consortium name="The Broad Institute Genome Sequencing Center for Infectious Disease"/>
            <person name="Wu L."/>
            <person name="Ma J."/>
        </authorList>
    </citation>
    <scope>NUCLEOTIDE SEQUENCE [LARGE SCALE GENOMIC DNA]</scope>
    <source>
        <strain evidence="2">JCM 17706</strain>
    </source>
</reference>
<sequence>MKKILKLLSGMFLFIIAGCDSEQPARTSLDVWEKSGADQIEIKKALLECGIERLDGRLDTEISLDERLNAEETERLCMIQAGFHDKLGMVKWCEKYEHLPICQPGAVIPQRSIDRRLNSPYCKEHKEQPECQP</sequence>
<evidence type="ECO:0008006" key="3">
    <source>
        <dbReference type="Google" id="ProtNLM"/>
    </source>
</evidence>
<name>A0ABP9MZM4_9HYPH</name>
<dbReference type="Proteomes" id="UP001501525">
    <property type="component" value="Unassembled WGS sequence"/>
</dbReference>
<organism evidence="1 2">
    <name type="scientific">Bartonella acomydis</name>
    <dbReference type="NCBI Taxonomy" id="686234"/>
    <lineage>
        <taxon>Bacteria</taxon>
        <taxon>Pseudomonadati</taxon>
        <taxon>Pseudomonadota</taxon>
        <taxon>Alphaproteobacteria</taxon>
        <taxon>Hyphomicrobiales</taxon>
        <taxon>Bartonellaceae</taxon>
        <taxon>Bartonella</taxon>
    </lineage>
</organism>
<dbReference type="PROSITE" id="PS51257">
    <property type="entry name" value="PROKAR_LIPOPROTEIN"/>
    <property type="match status" value="1"/>
</dbReference>